<dbReference type="InterPro" id="IPR000953">
    <property type="entry name" value="Chromo/chromo_shadow_dom"/>
</dbReference>
<dbReference type="CDD" id="cd09274">
    <property type="entry name" value="RNase_HI_RT_Ty3"/>
    <property type="match status" value="1"/>
</dbReference>
<protein>
    <recommendedName>
        <fullName evidence="3">Chromo domain-containing protein</fullName>
    </recommendedName>
</protein>
<sequence length="330" mass="37311">MRREIVMPCQLERPLRCKRTPMEEEGVTIPRTCDSTASSMPGLPGDVMLSVPSAQDGCSPSLPWPNPSPLLQGQAKSIKWTSEAEAFTNLKMAFTTTPILQYPNPEKLFVVEIDTSGVGVGAVLSQHGEKEGKLKPLAYFSKKLSLSEWNYRIGDRELLAMNLAFEEWRHWLEGVRHPFTVIVDHKNLEYLQTTKRLNSSEQVWEDTHNRLSLAIAAYKRKADKRHGNTPQYAPGERMWVSRTKDGWSGPKGKLNASAFHVSALKLVVDGPLGEDRNPLETPPPPLEVEGKPAYPVRTLLDSRRRRTRLQYLVDWQGYSPKERCRIPASQ</sequence>
<comment type="subcellular location">
    <subcellularLocation>
        <location evidence="1">Nucleus</location>
    </subcellularLocation>
</comment>
<comment type="caution">
    <text evidence="4">The sequence shown here is derived from an EMBL/GenBank/DDBJ whole genome shotgun (WGS) entry which is preliminary data.</text>
</comment>
<dbReference type="GO" id="GO:0005634">
    <property type="term" value="C:nucleus"/>
    <property type="evidence" value="ECO:0007669"/>
    <property type="project" value="UniProtKB-SubCell"/>
</dbReference>
<evidence type="ECO:0000256" key="1">
    <source>
        <dbReference type="ARBA" id="ARBA00004123"/>
    </source>
</evidence>
<keyword evidence="5" id="KW-1185">Reference proteome</keyword>
<dbReference type="SUPFAM" id="SSF54160">
    <property type="entry name" value="Chromo domain-like"/>
    <property type="match status" value="1"/>
</dbReference>
<dbReference type="InterPro" id="IPR041577">
    <property type="entry name" value="RT_RNaseH_2"/>
</dbReference>
<dbReference type="InterPro" id="IPR043502">
    <property type="entry name" value="DNA/RNA_pol_sf"/>
</dbReference>
<evidence type="ECO:0000313" key="4">
    <source>
        <dbReference type="EMBL" id="KAK1797329.1"/>
    </source>
</evidence>
<dbReference type="AlphaFoldDB" id="A0AAD9DY62"/>
<proteinExistence type="predicted"/>
<feature type="region of interest" description="Disordered" evidence="2">
    <location>
        <begin position="271"/>
        <end position="291"/>
    </location>
</feature>
<reference evidence="4" key="1">
    <citation type="submission" date="2023-03" db="EMBL/GenBank/DDBJ databases">
        <title>Electrophorus voltai genome.</title>
        <authorList>
            <person name="Bian C."/>
        </authorList>
    </citation>
    <scope>NUCLEOTIDE SEQUENCE</scope>
    <source>
        <strain evidence="4">CB-2022</strain>
        <tissue evidence="4">Muscle</tissue>
    </source>
</reference>
<dbReference type="Pfam" id="PF17919">
    <property type="entry name" value="RT_RNaseH_2"/>
    <property type="match status" value="1"/>
</dbReference>
<feature type="domain" description="Chromo" evidence="3">
    <location>
        <begin position="294"/>
        <end position="330"/>
    </location>
</feature>
<dbReference type="Gene3D" id="3.10.20.370">
    <property type="match status" value="1"/>
</dbReference>
<evidence type="ECO:0000313" key="5">
    <source>
        <dbReference type="Proteomes" id="UP001239994"/>
    </source>
</evidence>
<dbReference type="EMBL" id="JAROKS010000014">
    <property type="protein sequence ID" value="KAK1797329.1"/>
    <property type="molecule type" value="Genomic_DNA"/>
</dbReference>
<dbReference type="PROSITE" id="PS50013">
    <property type="entry name" value="CHROMO_2"/>
    <property type="match status" value="1"/>
</dbReference>
<evidence type="ECO:0000259" key="3">
    <source>
        <dbReference type="PROSITE" id="PS50013"/>
    </source>
</evidence>
<organism evidence="4 5">
    <name type="scientific">Electrophorus voltai</name>
    <dbReference type="NCBI Taxonomy" id="2609070"/>
    <lineage>
        <taxon>Eukaryota</taxon>
        <taxon>Metazoa</taxon>
        <taxon>Chordata</taxon>
        <taxon>Craniata</taxon>
        <taxon>Vertebrata</taxon>
        <taxon>Euteleostomi</taxon>
        <taxon>Actinopterygii</taxon>
        <taxon>Neopterygii</taxon>
        <taxon>Teleostei</taxon>
        <taxon>Ostariophysi</taxon>
        <taxon>Gymnotiformes</taxon>
        <taxon>Gymnotoidei</taxon>
        <taxon>Gymnotidae</taxon>
        <taxon>Electrophorus</taxon>
    </lineage>
</organism>
<dbReference type="Gene3D" id="2.40.50.40">
    <property type="match status" value="1"/>
</dbReference>
<dbReference type="Proteomes" id="UP001239994">
    <property type="component" value="Unassembled WGS sequence"/>
</dbReference>
<dbReference type="PANTHER" id="PTHR34072:SF42">
    <property type="entry name" value="INTEGRASE CATALYTIC DOMAIN-CONTAINING PROTEIN"/>
    <property type="match status" value="1"/>
</dbReference>
<accession>A0AAD9DY62</accession>
<evidence type="ECO:0000256" key="2">
    <source>
        <dbReference type="SAM" id="MobiDB-lite"/>
    </source>
</evidence>
<name>A0AAD9DY62_9TELE</name>
<feature type="non-terminal residue" evidence="4">
    <location>
        <position position="330"/>
    </location>
</feature>
<dbReference type="InterPro" id="IPR016197">
    <property type="entry name" value="Chromo-like_dom_sf"/>
</dbReference>
<gene>
    <name evidence="4" type="ORF">P4O66_008291</name>
</gene>
<dbReference type="SUPFAM" id="SSF56672">
    <property type="entry name" value="DNA/RNA polymerases"/>
    <property type="match status" value="1"/>
</dbReference>
<dbReference type="PANTHER" id="PTHR34072">
    <property type="entry name" value="ENZYMATIC POLYPROTEIN-RELATED"/>
    <property type="match status" value="1"/>
</dbReference>